<name>A0A6A5EEU3_PERFL</name>
<evidence type="ECO:0000313" key="2">
    <source>
        <dbReference type="EMBL" id="KAF1372382.1"/>
    </source>
</evidence>
<feature type="region of interest" description="Disordered" evidence="1">
    <location>
        <begin position="96"/>
        <end position="119"/>
    </location>
</feature>
<protein>
    <submittedName>
        <fullName evidence="2">Uncharacterized protein</fullName>
    </submittedName>
</protein>
<keyword evidence="3" id="KW-1185">Reference proteome</keyword>
<dbReference type="AlphaFoldDB" id="A0A6A5EEU3"/>
<reference evidence="2 3" key="1">
    <citation type="submission" date="2019-06" db="EMBL/GenBank/DDBJ databases">
        <title>A chromosome-scale genome assembly of the European perch, Perca fluviatilis.</title>
        <authorList>
            <person name="Roques C."/>
            <person name="Zahm M."/>
            <person name="Cabau C."/>
            <person name="Klopp C."/>
            <person name="Bouchez O."/>
            <person name="Donnadieu C."/>
            <person name="Kuhl H."/>
            <person name="Gislard M."/>
            <person name="Guendouz S."/>
            <person name="Journot L."/>
            <person name="Haffray P."/>
            <person name="Bestin A."/>
            <person name="Morvezen R."/>
            <person name="Feron R."/>
            <person name="Wen M."/>
            <person name="Jouanno E."/>
            <person name="Herpin A."/>
            <person name="Schartl M."/>
            <person name="Postlethwait J."/>
            <person name="Schaerlinger B."/>
            <person name="Chardard D."/>
            <person name="Lecocq T."/>
            <person name="Poncet C."/>
            <person name="Jaffrelo L."/>
            <person name="Lampietro C."/>
            <person name="Guiguen Y."/>
        </authorList>
    </citation>
    <scope>NUCLEOTIDE SEQUENCE [LARGE SCALE GENOMIC DNA]</scope>
    <source>
        <tissue evidence="2">Blood</tissue>
    </source>
</reference>
<proteinExistence type="predicted"/>
<gene>
    <name evidence="2" type="ORF">PFLUV_G00264810</name>
</gene>
<accession>A0A6A5EEU3</accession>
<dbReference type="EMBL" id="VHII01000023">
    <property type="protein sequence ID" value="KAF1372382.1"/>
    <property type="molecule type" value="Genomic_DNA"/>
</dbReference>
<sequence length="119" mass="13253">MINCEKLFHELICLCSPENATFHLKKHNCLDTSLPFCFPDKTPPASTVTANCIRELSGSRCPFASPVRCSFNRSIMPCGVPVQFRCNLQQALWSSLTDDQSRKQTGRAADVESPMSDVQ</sequence>
<organism evidence="2 3">
    <name type="scientific">Perca fluviatilis</name>
    <name type="common">European perch</name>
    <dbReference type="NCBI Taxonomy" id="8168"/>
    <lineage>
        <taxon>Eukaryota</taxon>
        <taxon>Metazoa</taxon>
        <taxon>Chordata</taxon>
        <taxon>Craniata</taxon>
        <taxon>Vertebrata</taxon>
        <taxon>Euteleostomi</taxon>
        <taxon>Actinopterygii</taxon>
        <taxon>Neopterygii</taxon>
        <taxon>Teleostei</taxon>
        <taxon>Neoteleostei</taxon>
        <taxon>Acanthomorphata</taxon>
        <taxon>Eupercaria</taxon>
        <taxon>Perciformes</taxon>
        <taxon>Percoidei</taxon>
        <taxon>Percidae</taxon>
        <taxon>Percinae</taxon>
        <taxon>Perca</taxon>
    </lineage>
</organism>
<dbReference type="Proteomes" id="UP000465112">
    <property type="component" value="Chromosome 23"/>
</dbReference>
<comment type="caution">
    <text evidence="2">The sequence shown here is derived from an EMBL/GenBank/DDBJ whole genome shotgun (WGS) entry which is preliminary data.</text>
</comment>
<evidence type="ECO:0000256" key="1">
    <source>
        <dbReference type="SAM" id="MobiDB-lite"/>
    </source>
</evidence>
<evidence type="ECO:0000313" key="3">
    <source>
        <dbReference type="Proteomes" id="UP000465112"/>
    </source>
</evidence>